<dbReference type="EMBL" id="VTZD01000011">
    <property type="protein sequence ID" value="KAA1144448.1"/>
    <property type="molecule type" value="Genomic_DNA"/>
</dbReference>
<keyword evidence="1" id="KW-0812">Transmembrane</keyword>
<protein>
    <submittedName>
        <fullName evidence="2">Uncharacterized protein</fullName>
    </submittedName>
</protein>
<keyword evidence="1" id="KW-0472">Membrane</keyword>
<evidence type="ECO:0000313" key="2">
    <source>
        <dbReference type="EMBL" id="KAA1144448.1"/>
    </source>
</evidence>
<gene>
    <name evidence="2" type="ORF">D3H66_08480</name>
</gene>
<proteinExistence type="predicted"/>
<feature type="transmembrane region" description="Helical" evidence="1">
    <location>
        <begin position="13"/>
        <end position="36"/>
    </location>
</feature>
<evidence type="ECO:0000256" key="1">
    <source>
        <dbReference type="SAM" id="Phobius"/>
    </source>
</evidence>
<comment type="caution">
    <text evidence="2">The sequence shown here is derived from an EMBL/GenBank/DDBJ whole genome shotgun (WGS) entry which is preliminary data.</text>
</comment>
<accession>A0A5B0T2W8</accession>
<organism evidence="2 3">
    <name type="scientific">Citrobacter portucalensis</name>
    <dbReference type="NCBI Taxonomy" id="1639133"/>
    <lineage>
        <taxon>Bacteria</taxon>
        <taxon>Pseudomonadati</taxon>
        <taxon>Pseudomonadota</taxon>
        <taxon>Gammaproteobacteria</taxon>
        <taxon>Enterobacterales</taxon>
        <taxon>Enterobacteriaceae</taxon>
        <taxon>Citrobacter</taxon>
        <taxon>Citrobacter freundii complex</taxon>
    </lineage>
</organism>
<dbReference type="AlphaFoldDB" id="A0A5B0T2W8"/>
<keyword evidence="1" id="KW-1133">Transmembrane helix</keyword>
<dbReference type="Proteomes" id="UP000323297">
    <property type="component" value="Unassembled WGS sequence"/>
</dbReference>
<evidence type="ECO:0000313" key="3">
    <source>
        <dbReference type="Proteomes" id="UP000323297"/>
    </source>
</evidence>
<dbReference type="RefSeq" id="WP_149607501.1">
    <property type="nucleotide sequence ID" value="NZ_JAGSQM010000011.1"/>
</dbReference>
<sequence length="139" mass="16435">MTEHSTLFYMEKILTFALVCAFCYMLYIISVCWLPVRESHYLLVVQWCRNDDSNTHYAKNLSWHGLYVYLEKSSGNIIVREMNTPLHDPFQPYRYVYRKIAHENDISLVAEKWGIIKCQEKNKALIGSSGYSFLWGHDQ</sequence>
<reference evidence="2 3" key="1">
    <citation type="submission" date="2019-08" db="EMBL/GenBank/DDBJ databases">
        <title>Draft genome sequence of Citrobacter portucalensis strain isolated from green turtle.</title>
        <authorList>
            <person name="Fernandes M.R."/>
            <person name="Sellera F.P."/>
            <person name="Goldeberg D.W."/>
            <person name="Costa D.C."/>
            <person name="Lincopan N."/>
        </authorList>
    </citation>
    <scope>NUCLEOTIDE SEQUENCE [LARGE SCALE GENOMIC DNA]</scope>
    <source>
        <strain evidence="2 3">TV06</strain>
    </source>
</reference>
<name>A0A5B0T2W8_9ENTR</name>